<reference evidence="3" key="1">
    <citation type="journal article" date="2023" name="Commun. Biol.">
        <title>Genome analysis of Parmales, the sister group of diatoms, reveals the evolutionary specialization of diatoms from phago-mixotrophs to photoautotrophs.</title>
        <authorList>
            <person name="Ban H."/>
            <person name="Sato S."/>
            <person name="Yoshikawa S."/>
            <person name="Yamada K."/>
            <person name="Nakamura Y."/>
            <person name="Ichinomiya M."/>
            <person name="Sato N."/>
            <person name="Blanc-Mathieu R."/>
            <person name="Endo H."/>
            <person name="Kuwata A."/>
            <person name="Ogata H."/>
        </authorList>
    </citation>
    <scope>NUCLEOTIDE SEQUENCE [LARGE SCALE GENOMIC DNA]</scope>
    <source>
        <strain evidence="3">NIES 3700</strain>
    </source>
</reference>
<feature type="region of interest" description="Disordered" evidence="1">
    <location>
        <begin position="57"/>
        <end position="363"/>
    </location>
</feature>
<evidence type="ECO:0000256" key="1">
    <source>
        <dbReference type="SAM" id="MobiDB-lite"/>
    </source>
</evidence>
<dbReference type="EMBL" id="BRXW01000061">
    <property type="protein sequence ID" value="GMI03721.1"/>
    <property type="molecule type" value="Genomic_DNA"/>
</dbReference>
<sequence length="504" mass="57943">MPYSPPSTCSSSSSDDDNVYVNKDIKARYSKLRKETLIMKKQAKEEIERLRKVVEGIEGNGGGRVRGRGEKKGEEEAQGERITKERRKVEREARRKQHEYEKERKERIFMTVSAAAAAQKEDAPSPEKNKPTPDVKQTPPSQPSWHKPASSTKVHVPSPKPKPTFKNKNSRFNTAARPTRYTGSSKPTSTPATSAPKNFSPRVSPKNRPGWDNGKGHHRRNKDPPAGKKKDNVRFDVNDLFPNGRQRNDFSMDEIRASLDKAKRMRNRKFRPETVKDDESSEDEEDVKPNVQRVRPNYNYSNVAEEKYKRERKGRLNANRAALGLDGPPPPVQPNKSKEKSKTNDKKGNNQHKSGVKYSDPLEAELNKFRERAKREEANKKLDDIAVRTYMSMWTGFEAMALRSENSGKIRYSNIPWLPKLTLTAFSGESWRTLGCNDFDAYSIKKKAVRRETIRWHPDKFMSRFGRAIWGEEWGRVEEGVKEVTRRVGGFRERLEKEQQESNS</sequence>
<feature type="compositionally biased region" description="Basic and acidic residues" evidence="1">
    <location>
        <begin position="246"/>
        <end position="262"/>
    </location>
</feature>
<feature type="compositionally biased region" description="Basic and acidic residues" evidence="1">
    <location>
        <begin position="336"/>
        <end position="348"/>
    </location>
</feature>
<dbReference type="OrthoDB" id="412109at2759"/>
<evidence type="ECO:0000313" key="2">
    <source>
        <dbReference type="EMBL" id="GMI03721.1"/>
    </source>
</evidence>
<keyword evidence="3" id="KW-1185">Reference proteome</keyword>
<accession>A0A9W7CFM2</accession>
<protein>
    <submittedName>
        <fullName evidence="2">Uncharacterized protein</fullName>
    </submittedName>
</protein>
<feature type="compositionally biased region" description="Basic and acidic residues" evidence="1">
    <location>
        <begin position="67"/>
        <end position="108"/>
    </location>
</feature>
<dbReference type="AlphaFoldDB" id="A0A9W7CFM2"/>
<gene>
    <name evidence="2" type="ORF">TrLO_g1591</name>
</gene>
<dbReference type="Proteomes" id="UP001165122">
    <property type="component" value="Unassembled WGS sequence"/>
</dbReference>
<feature type="compositionally biased region" description="Low complexity" evidence="1">
    <location>
        <begin position="184"/>
        <end position="197"/>
    </location>
</feature>
<evidence type="ECO:0000313" key="3">
    <source>
        <dbReference type="Proteomes" id="UP001165122"/>
    </source>
</evidence>
<organism evidence="2 3">
    <name type="scientific">Triparma laevis f. longispina</name>
    <dbReference type="NCBI Taxonomy" id="1714387"/>
    <lineage>
        <taxon>Eukaryota</taxon>
        <taxon>Sar</taxon>
        <taxon>Stramenopiles</taxon>
        <taxon>Ochrophyta</taxon>
        <taxon>Bolidophyceae</taxon>
        <taxon>Parmales</taxon>
        <taxon>Triparmaceae</taxon>
        <taxon>Triparma</taxon>
    </lineage>
</organism>
<comment type="caution">
    <text evidence="2">The sequence shown here is derived from an EMBL/GenBank/DDBJ whole genome shotgun (WGS) entry which is preliminary data.</text>
</comment>
<feature type="compositionally biased region" description="Basic and acidic residues" evidence="1">
    <location>
        <begin position="222"/>
        <end position="237"/>
    </location>
</feature>
<feature type="compositionally biased region" description="Basic and acidic residues" evidence="1">
    <location>
        <begin position="119"/>
        <end position="133"/>
    </location>
</feature>
<name>A0A9W7CFM2_9STRA</name>
<proteinExistence type="predicted"/>